<proteinExistence type="predicted"/>
<reference evidence="1 2" key="1">
    <citation type="submission" date="2019-05" db="EMBL/GenBank/DDBJ databases">
        <title>Another draft genome of Portunus trituberculatus and its Hox gene families provides insights of decapod evolution.</title>
        <authorList>
            <person name="Jeong J.-H."/>
            <person name="Song I."/>
            <person name="Kim S."/>
            <person name="Choi T."/>
            <person name="Kim D."/>
            <person name="Ryu S."/>
            <person name="Kim W."/>
        </authorList>
    </citation>
    <scope>NUCLEOTIDE SEQUENCE [LARGE SCALE GENOMIC DNA]</scope>
    <source>
        <tissue evidence="1">Muscle</tissue>
    </source>
</reference>
<evidence type="ECO:0000313" key="2">
    <source>
        <dbReference type="Proteomes" id="UP000324222"/>
    </source>
</evidence>
<comment type="caution">
    <text evidence="1">The sequence shown here is derived from an EMBL/GenBank/DDBJ whole genome shotgun (WGS) entry which is preliminary data.</text>
</comment>
<sequence>MYELLYSNFVYSKIRHLAPCTSLAPQDSALAPPLYAPDVVRMPPHPSSHWSPQQDQWGAVGVLHGSPPGCDSVLERVAVFR</sequence>
<name>A0A5B7G679_PORTR</name>
<dbReference type="EMBL" id="VSRR010011297">
    <property type="protein sequence ID" value="MPC52976.1"/>
    <property type="molecule type" value="Genomic_DNA"/>
</dbReference>
<gene>
    <name evidence="1" type="ORF">E2C01_046858</name>
</gene>
<dbReference type="AlphaFoldDB" id="A0A5B7G679"/>
<dbReference type="Proteomes" id="UP000324222">
    <property type="component" value="Unassembled WGS sequence"/>
</dbReference>
<evidence type="ECO:0000313" key="1">
    <source>
        <dbReference type="EMBL" id="MPC52976.1"/>
    </source>
</evidence>
<protein>
    <submittedName>
        <fullName evidence="1">Uncharacterized protein</fullName>
    </submittedName>
</protein>
<keyword evidence="2" id="KW-1185">Reference proteome</keyword>
<accession>A0A5B7G679</accession>
<organism evidence="1 2">
    <name type="scientific">Portunus trituberculatus</name>
    <name type="common">Swimming crab</name>
    <name type="synonym">Neptunus trituberculatus</name>
    <dbReference type="NCBI Taxonomy" id="210409"/>
    <lineage>
        <taxon>Eukaryota</taxon>
        <taxon>Metazoa</taxon>
        <taxon>Ecdysozoa</taxon>
        <taxon>Arthropoda</taxon>
        <taxon>Crustacea</taxon>
        <taxon>Multicrustacea</taxon>
        <taxon>Malacostraca</taxon>
        <taxon>Eumalacostraca</taxon>
        <taxon>Eucarida</taxon>
        <taxon>Decapoda</taxon>
        <taxon>Pleocyemata</taxon>
        <taxon>Brachyura</taxon>
        <taxon>Eubrachyura</taxon>
        <taxon>Portunoidea</taxon>
        <taxon>Portunidae</taxon>
        <taxon>Portuninae</taxon>
        <taxon>Portunus</taxon>
    </lineage>
</organism>